<reference evidence="2" key="3">
    <citation type="submission" date="2018-07" db="EMBL/GenBank/DDBJ databases">
        <title>WGS assembly of Glycine max.</title>
        <authorList>
            <person name="Schmutz J."/>
            <person name="Cannon S."/>
            <person name="Schlueter J."/>
            <person name="Ma J."/>
            <person name="Mitros T."/>
            <person name="Nelson W."/>
            <person name="Hyten D."/>
            <person name="Song Q."/>
            <person name="Thelen J."/>
            <person name="Cheng J."/>
            <person name="Xu D."/>
            <person name="Hellsten U."/>
            <person name="May G."/>
            <person name="Yu Y."/>
            <person name="Sakurai T."/>
            <person name="Umezawa T."/>
            <person name="Bhattacharyya M."/>
            <person name="Sandhu D."/>
            <person name="Valliyodan B."/>
            <person name="Lindquist E."/>
            <person name="Peto M."/>
            <person name="Grant D."/>
            <person name="Shu S."/>
            <person name="Goodstein D."/>
            <person name="Barry K."/>
            <person name="Futrell-Griggs M."/>
            <person name="Abernathy B."/>
            <person name="Du J."/>
            <person name="Tian Z."/>
            <person name="Zhu L."/>
            <person name="Gill N."/>
            <person name="Joshi T."/>
            <person name="Libault M."/>
            <person name="Sethuraman A."/>
            <person name="Zhang X."/>
            <person name="Shinozaki K."/>
            <person name="Nguyen H."/>
            <person name="Wing R."/>
            <person name="Cregan P."/>
            <person name="Specht J."/>
            <person name="Grimwood J."/>
            <person name="Rokhsar D."/>
            <person name="Stacey G."/>
            <person name="Shoemaker R."/>
            <person name="Jackson S."/>
        </authorList>
    </citation>
    <scope>NUCLEOTIDE SEQUENCE</scope>
    <source>
        <tissue evidence="2">Callus</tissue>
    </source>
</reference>
<evidence type="ECO:0000313" key="3">
    <source>
        <dbReference type="EnsemblPlants" id="KRH64706"/>
    </source>
</evidence>
<evidence type="ECO:0000313" key="4">
    <source>
        <dbReference type="Proteomes" id="UP000008827"/>
    </source>
</evidence>
<keyword evidence="1" id="KW-0249">Electron transport</keyword>
<dbReference type="EMBL" id="CM000837">
    <property type="protein sequence ID" value="KRH64706.1"/>
    <property type="molecule type" value="Genomic_DNA"/>
</dbReference>
<name>I1JZ83_SOYBN</name>
<dbReference type="Gene3D" id="3.40.30.10">
    <property type="entry name" value="Glutaredoxin"/>
    <property type="match status" value="1"/>
</dbReference>
<comment type="similarity">
    <text evidence="1">Belongs to the glutaredoxin family.</text>
</comment>
<dbReference type="AlphaFoldDB" id="I1JZ83"/>
<dbReference type="PANTHER" id="PTHR33558">
    <property type="entry name" value="GLUTAREDOXIN-LIKE PROTEIN C5ORF63 HOMOLOG"/>
    <property type="match status" value="1"/>
</dbReference>
<dbReference type="Pfam" id="PF05768">
    <property type="entry name" value="Glrx-like"/>
    <property type="match status" value="1"/>
</dbReference>
<dbReference type="InterPro" id="IPR036249">
    <property type="entry name" value="Thioredoxin-like_sf"/>
</dbReference>
<protein>
    <recommendedName>
        <fullName evidence="1">Glutaredoxin-like protein</fullName>
    </recommendedName>
</protein>
<reference evidence="3" key="2">
    <citation type="submission" date="2018-02" db="UniProtKB">
        <authorList>
            <consortium name="EnsemblPlants"/>
        </authorList>
    </citation>
    <scope>IDENTIFICATION</scope>
    <source>
        <strain evidence="3">Williams 82</strain>
    </source>
</reference>
<dbReference type="InterPro" id="IPR008554">
    <property type="entry name" value="Glutaredoxin-like"/>
</dbReference>
<dbReference type="Gramene" id="KRH64706">
    <property type="protein sequence ID" value="KRH64706"/>
    <property type="gene ID" value="GLYMA_04G251200"/>
</dbReference>
<dbReference type="SUPFAM" id="SSF52833">
    <property type="entry name" value="Thioredoxin-like"/>
    <property type="match status" value="1"/>
</dbReference>
<dbReference type="PANTHER" id="PTHR33558:SF1">
    <property type="entry name" value="GLUTAREDOXIN-LIKE PROTEIN C5ORF63 HOMOLOG"/>
    <property type="match status" value="1"/>
</dbReference>
<dbReference type="EnsemblPlants" id="KRH64706">
    <property type="protein sequence ID" value="KRH64706"/>
    <property type="gene ID" value="GLYMA_04G251200"/>
</dbReference>
<reference evidence="2 3" key="1">
    <citation type="journal article" date="2010" name="Nature">
        <title>Genome sequence of the palaeopolyploid soybean.</title>
        <authorList>
            <person name="Schmutz J."/>
            <person name="Cannon S.B."/>
            <person name="Schlueter J."/>
            <person name="Ma J."/>
            <person name="Mitros T."/>
            <person name="Nelson W."/>
            <person name="Hyten D.L."/>
            <person name="Song Q."/>
            <person name="Thelen J.J."/>
            <person name="Cheng J."/>
            <person name="Xu D."/>
            <person name="Hellsten U."/>
            <person name="May G.D."/>
            <person name="Yu Y."/>
            <person name="Sakurai T."/>
            <person name="Umezawa T."/>
            <person name="Bhattacharyya M.K."/>
            <person name="Sandhu D."/>
            <person name="Valliyodan B."/>
            <person name="Lindquist E."/>
            <person name="Peto M."/>
            <person name="Grant D."/>
            <person name="Shu S."/>
            <person name="Goodstein D."/>
            <person name="Barry K."/>
            <person name="Futrell-Griggs M."/>
            <person name="Abernathy B."/>
            <person name="Du J."/>
            <person name="Tian Z."/>
            <person name="Zhu L."/>
            <person name="Gill N."/>
            <person name="Joshi T."/>
            <person name="Libault M."/>
            <person name="Sethuraman A."/>
            <person name="Zhang X.-C."/>
            <person name="Shinozaki K."/>
            <person name="Nguyen H.T."/>
            <person name="Wing R.A."/>
            <person name="Cregan P."/>
            <person name="Specht J."/>
            <person name="Grimwood J."/>
            <person name="Rokhsar D."/>
            <person name="Stacey G."/>
            <person name="Shoemaker R.C."/>
            <person name="Jackson S.A."/>
        </authorList>
    </citation>
    <scope>NUCLEOTIDE SEQUENCE [LARGE SCALE GENOMIC DNA]</scope>
    <source>
        <strain evidence="3">cv. Williams 82</strain>
        <tissue evidence="2">Callus</tissue>
    </source>
</reference>
<accession>I1JZ83</accession>
<proteinExistence type="inferred from homology"/>
<dbReference type="Proteomes" id="UP000008827">
    <property type="component" value="Chromosome 4"/>
</dbReference>
<evidence type="ECO:0000313" key="2">
    <source>
        <dbReference type="EMBL" id="KRH64706.1"/>
    </source>
</evidence>
<evidence type="ECO:0000256" key="1">
    <source>
        <dbReference type="RuleBase" id="RU363082"/>
    </source>
</evidence>
<dbReference type="ExpressionAtlas" id="I1JZ83">
    <property type="expression patterns" value="baseline and differential"/>
</dbReference>
<sequence length="124" mass="13405">MVVGSALGAFAVARPSSPLFLLRGQTAFKFRPLSSSSFGAAPSRKLVLYSKPGCCLCDGLKEKLQAAFLLLGTDSLHGVDLQIRDITTNPEWENAYQYEIPVLAKVLSDGTEVCPVTHTTLFRS</sequence>
<dbReference type="InterPro" id="IPR052565">
    <property type="entry name" value="Glutaredoxin-like_YDR286C"/>
</dbReference>
<gene>
    <name evidence="3" type="primary">LOC100813076</name>
    <name evidence="2" type="ORF">GLYMA_04G251200</name>
</gene>
<organism evidence="3">
    <name type="scientific">Glycine max</name>
    <name type="common">Soybean</name>
    <name type="synonym">Glycine hispida</name>
    <dbReference type="NCBI Taxonomy" id="3847"/>
    <lineage>
        <taxon>Eukaryota</taxon>
        <taxon>Viridiplantae</taxon>
        <taxon>Streptophyta</taxon>
        <taxon>Embryophyta</taxon>
        <taxon>Tracheophyta</taxon>
        <taxon>Spermatophyta</taxon>
        <taxon>Magnoliopsida</taxon>
        <taxon>eudicotyledons</taxon>
        <taxon>Gunneridae</taxon>
        <taxon>Pentapetalae</taxon>
        <taxon>rosids</taxon>
        <taxon>fabids</taxon>
        <taxon>Fabales</taxon>
        <taxon>Fabaceae</taxon>
        <taxon>Papilionoideae</taxon>
        <taxon>50 kb inversion clade</taxon>
        <taxon>NPAAA clade</taxon>
        <taxon>indigoferoid/millettioid clade</taxon>
        <taxon>Phaseoleae</taxon>
        <taxon>Glycine</taxon>
        <taxon>Glycine subgen. Soja</taxon>
    </lineage>
</organism>
<keyword evidence="1" id="KW-0813">Transport</keyword>
<keyword evidence="4" id="KW-1185">Reference proteome</keyword>